<keyword evidence="1" id="KW-0732">Signal</keyword>
<dbReference type="InterPro" id="IPR015943">
    <property type="entry name" value="WD40/YVTN_repeat-like_dom_sf"/>
</dbReference>
<feature type="chain" id="PRO_5034166793" evidence="1">
    <location>
        <begin position="20"/>
        <end position="409"/>
    </location>
</feature>
<dbReference type="KEGG" id="tsph:KIH39_18720"/>
<dbReference type="Pfam" id="PF13360">
    <property type="entry name" value="PQQ_2"/>
    <property type="match status" value="1"/>
</dbReference>
<sequence length="409" mass="44881">MRSILLFLGLFCLAPSAHGDDWPQWLGPTRDGISQETIAPWKEVPKVLWKAPVGDGHSSPVVAHGKVFLFSMALQDGKQHEQLQVFDAKKGDLLETASYPKDKYESIFGNGPRATPAVFDNTVYTYGNTAVLSAFSADKIQQPLFQNDLLKEYKAKNLTFGISASPLVVENLVVVPVGGAGHGMMAFDRKTGKEAWSALDDPASYAAPVYKHNQIIALTGANAVGLSLKGEVLWKYPFKDLLNESSTTPVVIGDKVVVSSVTAGAVCLEIKETDGKWSAKELWKKPELSCYFSTPIVLSPEHMLMVTGNAIPPKPARLRLVEIATGKTLWEHEKIGKYHASLIKLQDGKVLGVDDNGYLFLIDPTVEKYTELSRSRLFPANGNAWAHPALVHGKLYVRSAKELFCFELK</sequence>
<dbReference type="RefSeq" id="WP_213494752.1">
    <property type="nucleotide sequence ID" value="NZ_CP074694.1"/>
</dbReference>
<evidence type="ECO:0000313" key="4">
    <source>
        <dbReference type="Proteomes" id="UP000676194"/>
    </source>
</evidence>
<accession>A0A8E6B2F8</accession>
<feature type="signal peptide" evidence="1">
    <location>
        <begin position="1"/>
        <end position="19"/>
    </location>
</feature>
<evidence type="ECO:0000313" key="3">
    <source>
        <dbReference type="EMBL" id="QVL30870.1"/>
    </source>
</evidence>
<dbReference type="Proteomes" id="UP000676194">
    <property type="component" value="Chromosome"/>
</dbReference>
<feature type="domain" description="Pyrrolo-quinoline quinone repeat" evidence="2">
    <location>
        <begin position="113"/>
        <end position="330"/>
    </location>
</feature>
<evidence type="ECO:0000256" key="1">
    <source>
        <dbReference type="SAM" id="SignalP"/>
    </source>
</evidence>
<dbReference type="Gene3D" id="2.130.10.10">
    <property type="entry name" value="YVTN repeat-like/Quinoprotein amine dehydrogenase"/>
    <property type="match status" value="1"/>
</dbReference>
<dbReference type="EMBL" id="CP074694">
    <property type="protein sequence ID" value="QVL30870.1"/>
    <property type="molecule type" value="Genomic_DNA"/>
</dbReference>
<gene>
    <name evidence="3" type="ORF">KIH39_18720</name>
</gene>
<organism evidence="3 4">
    <name type="scientific">Telmatocola sphagniphila</name>
    <dbReference type="NCBI Taxonomy" id="1123043"/>
    <lineage>
        <taxon>Bacteria</taxon>
        <taxon>Pseudomonadati</taxon>
        <taxon>Planctomycetota</taxon>
        <taxon>Planctomycetia</taxon>
        <taxon>Gemmatales</taxon>
        <taxon>Gemmataceae</taxon>
    </lineage>
</organism>
<dbReference type="PANTHER" id="PTHR34512:SF30">
    <property type="entry name" value="OUTER MEMBRANE PROTEIN ASSEMBLY FACTOR BAMB"/>
    <property type="match status" value="1"/>
</dbReference>
<keyword evidence="4" id="KW-1185">Reference proteome</keyword>
<reference evidence="3" key="1">
    <citation type="submission" date="2021-05" db="EMBL/GenBank/DDBJ databases">
        <title>Complete genome sequence of the cellulolytic planctomycete Telmatocola sphagniphila SP2T and characterization of the first cellulase from planctomycetes.</title>
        <authorList>
            <person name="Rakitin A.L."/>
            <person name="Beletsky A.V."/>
            <person name="Naumoff D.G."/>
            <person name="Kulichevskaya I.S."/>
            <person name="Mardanov A.V."/>
            <person name="Ravin N.V."/>
            <person name="Dedysh S.N."/>
        </authorList>
    </citation>
    <scope>NUCLEOTIDE SEQUENCE</scope>
    <source>
        <strain evidence="3">SP2T</strain>
    </source>
</reference>
<dbReference type="AlphaFoldDB" id="A0A8E6B2F8"/>
<dbReference type="InterPro" id="IPR002372">
    <property type="entry name" value="PQQ_rpt_dom"/>
</dbReference>
<dbReference type="PANTHER" id="PTHR34512">
    <property type="entry name" value="CELL SURFACE PROTEIN"/>
    <property type="match status" value="1"/>
</dbReference>
<evidence type="ECO:0000259" key="2">
    <source>
        <dbReference type="Pfam" id="PF13360"/>
    </source>
</evidence>
<protein>
    <submittedName>
        <fullName evidence="3">PQQ-binding-like beta-propeller repeat protein</fullName>
    </submittedName>
</protein>
<name>A0A8E6B2F8_9BACT</name>
<proteinExistence type="predicted"/>
<dbReference type="SUPFAM" id="SSF50998">
    <property type="entry name" value="Quinoprotein alcohol dehydrogenase-like"/>
    <property type="match status" value="1"/>
</dbReference>
<dbReference type="InterPro" id="IPR011047">
    <property type="entry name" value="Quinoprotein_ADH-like_sf"/>
</dbReference>